<dbReference type="Proteomes" id="UP000828251">
    <property type="component" value="Unassembled WGS sequence"/>
</dbReference>
<feature type="region of interest" description="Disordered" evidence="1">
    <location>
        <begin position="133"/>
        <end position="159"/>
    </location>
</feature>
<feature type="region of interest" description="Disordered" evidence="1">
    <location>
        <begin position="173"/>
        <end position="213"/>
    </location>
</feature>
<evidence type="ECO:0000256" key="2">
    <source>
        <dbReference type="SAM" id="SignalP"/>
    </source>
</evidence>
<sequence>MACLLLTFRIGFSKVLSWAFDSSQADPGVVMAWIRFPSLPSYLYIHKIITKIGELVGKVVKLDMNTDSRARGCFARLAIYVNIDKPLVLQILMNGQLQKVEYESLMTICFHCGRYQHVENMCPFSITRPSVEKKSNSSEKIPKNSNPVKEDSERKDENFRPWMIVERKSRWKVRDNGQNSAGIQRKEKEGSHSFSLNNRDLNKRFPDEVSNDF</sequence>
<comment type="caution">
    <text evidence="3">The sequence shown here is derived from an EMBL/GenBank/DDBJ whole genome shotgun (WGS) entry which is preliminary data.</text>
</comment>
<reference evidence="3 4" key="1">
    <citation type="journal article" date="2021" name="Plant Biotechnol. J.">
        <title>Multi-omics assisted identification of the key and species-specific regulatory components of drought-tolerant mechanisms in Gossypium stocksii.</title>
        <authorList>
            <person name="Yu D."/>
            <person name="Ke L."/>
            <person name="Zhang D."/>
            <person name="Wu Y."/>
            <person name="Sun Y."/>
            <person name="Mei J."/>
            <person name="Sun J."/>
            <person name="Sun Y."/>
        </authorList>
    </citation>
    <scope>NUCLEOTIDE SEQUENCE [LARGE SCALE GENOMIC DNA]</scope>
    <source>
        <strain evidence="4">cv. E1</strain>
        <tissue evidence="3">Leaf</tissue>
    </source>
</reference>
<dbReference type="AlphaFoldDB" id="A0A9D3UMD1"/>
<keyword evidence="2" id="KW-0732">Signal</keyword>
<dbReference type="OrthoDB" id="994572at2759"/>
<evidence type="ECO:0000313" key="4">
    <source>
        <dbReference type="Proteomes" id="UP000828251"/>
    </source>
</evidence>
<feature type="signal peptide" evidence="2">
    <location>
        <begin position="1"/>
        <end position="17"/>
    </location>
</feature>
<evidence type="ECO:0000256" key="1">
    <source>
        <dbReference type="SAM" id="MobiDB-lite"/>
    </source>
</evidence>
<dbReference type="PANTHER" id="PTHR31286:SF173">
    <property type="entry name" value="DUF4283 DOMAIN-CONTAINING PROTEIN"/>
    <property type="match status" value="1"/>
</dbReference>
<keyword evidence="4" id="KW-1185">Reference proteome</keyword>
<evidence type="ECO:0008006" key="5">
    <source>
        <dbReference type="Google" id="ProtNLM"/>
    </source>
</evidence>
<dbReference type="EMBL" id="JAIQCV010000011">
    <property type="protein sequence ID" value="KAH1047923.1"/>
    <property type="molecule type" value="Genomic_DNA"/>
</dbReference>
<accession>A0A9D3UMD1</accession>
<gene>
    <name evidence="3" type="ORF">J1N35_038707</name>
</gene>
<proteinExistence type="predicted"/>
<organism evidence="3 4">
    <name type="scientific">Gossypium stocksii</name>
    <dbReference type="NCBI Taxonomy" id="47602"/>
    <lineage>
        <taxon>Eukaryota</taxon>
        <taxon>Viridiplantae</taxon>
        <taxon>Streptophyta</taxon>
        <taxon>Embryophyta</taxon>
        <taxon>Tracheophyta</taxon>
        <taxon>Spermatophyta</taxon>
        <taxon>Magnoliopsida</taxon>
        <taxon>eudicotyledons</taxon>
        <taxon>Gunneridae</taxon>
        <taxon>Pentapetalae</taxon>
        <taxon>rosids</taxon>
        <taxon>malvids</taxon>
        <taxon>Malvales</taxon>
        <taxon>Malvaceae</taxon>
        <taxon>Malvoideae</taxon>
        <taxon>Gossypium</taxon>
    </lineage>
</organism>
<name>A0A9D3UMD1_9ROSI</name>
<dbReference type="InterPro" id="IPR040256">
    <property type="entry name" value="At4g02000-like"/>
</dbReference>
<protein>
    <recommendedName>
        <fullName evidence="5">DUF4283 domain-containing protein</fullName>
    </recommendedName>
</protein>
<feature type="chain" id="PRO_5039094019" description="DUF4283 domain-containing protein" evidence="2">
    <location>
        <begin position="18"/>
        <end position="213"/>
    </location>
</feature>
<evidence type="ECO:0000313" key="3">
    <source>
        <dbReference type="EMBL" id="KAH1047923.1"/>
    </source>
</evidence>
<dbReference type="PANTHER" id="PTHR31286">
    <property type="entry name" value="GLYCINE-RICH CELL WALL STRUCTURAL PROTEIN 1.8-LIKE"/>
    <property type="match status" value="1"/>
</dbReference>